<sequence>MPGWRNMLHITPGYLGPNALPVPEMKKGVVPVGSNLEFGMNFYFEKGDPTQDISGKYYRSFADGKIAIELYGVIAENYAMSDSVRDERIARDFDGKGIAIGDLYFSTLIQLVKGRKFPDTMVRMVGRTASGGHLDAARHSDSPGYFFDFSFSKDYACRNEKMSFMPYASFGFYSWQTNDELNLQNDAFMYGVGADLKYSDWTWSNSISGYSGYKHERDQPMVYTFELNRKLKKNAIRLQYLYGIRDWKYQSIKLSYVINLKSK</sequence>
<evidence type="ECO:0000313" key="1">
    <source>
        <dbReference type="EMBL" id="BBE20647.1"/>
    </source>
</evidence>
<proteinExistence type="predicted"/>
<dbReference type="Proteomes" id="UP001193389">
    <property type="component" value="Chromosome"/>
</dbReference>
<name>A0A5K7SGU0_9BACT</name>
<gene>
    <name evidence="1" type="ORF">AQPE_4841</name>
</gene>
<keyword evidence="2" id="KW-1185">Reference proteome</keyword>
<dbReference type="EMBL" id="AP018694">
    <property type="protein sequence ID" value="BBE20647.1"/>
    <property type="molecule type" value="Genomic_DNA"/>
</dbReference>
<organism evidence="1 2">
    <name type="scientific">Aquipluma nitroreducens</name>
    <dbReference type="NCBI Taxonomy" id="2010828"/>
    <lineage>
        <taxon>Bacteria</taxon>
        <taxon>Pseudomonadati</taxon>
        <taxon>Bacteroidota</taxon>
        <taxon>Bacteroidia</taxon>
        <taxon>Marinilabiliales</taxon>
        <taxon>Prolixibacteraceae</taxon>
        <taxon>Aquipluma</taxon>
    </lineage>
</organism>
<accession>A0A5K7SGU0</accession>
<protein>
    <submittedName>
        <fullName evidence="1">Uncharacterized protein</fullName>
    </submittedName>
</protein>
<reference evidence="1" key="1">
    <citation type="journal article" date="2020" name="Int. J. Syst. Evol. Microbiol.">
        <title>Aquipluma nitroreducens gen. nov. sp. nov., a novel facultatively anaerobic bacterium isolated from a freshwater lake.</title>
        <authorList>
            <person name="Watanabe M."/>
            <person name="Kojima H."/>
            <person name="Fukui M."/>
        </authorList>
    </citation>
    <scope>NUCLEOTIDE SEQUENCE</scope>
    <source>
        <strain evidence="1">MeG22</strain>
    </source>
</reference>
<dbReference type="KEGG" id="anf:AQPE_4841"/>
<evidence type="ECO:0000313" key="2">
    <source>
        <dbReference type="Proteomes" id="UP001193389"/>
    </source>
</evidence>
<dbReference type="AlphaFoldDB" id="A0A5K7SGU0"/>